<dbReference type="OMA" id="CGPDFRQ"/>
<sequence length="342" mass="37722">MGTGSIEDTRQPDHVQAQINGLHLDGGSSEIIFLGTGSSSGLPSVRCALSPGGGCPCCKEAMSNPDSKNRRGNPSLLIRYRGGKRDNPGDVDGGSGEAKNILIDAGKTFKESVLRWFPKFGIRTVDAIVLTHEHADAILGLDDFRELQTWDLEWRGKALPPPTPVFLSDATYKTLCSIFPYLTKKVDTSKGEFQRMVSQLDFNCVPPLKTFNAMGLEIRTLPVEHGPDCICYGFDFGVRDRVVYLSDFTSISEEVYEVIEEREVSILVLDSLRPDKDSLTHIGLPTAVEIAKRVKPKKTFLVGLSDNFGDHDEFNRGLRDKYGPQGIDIQLAHDGLRIPLEL</sequence>
<dbReference type="InterPro" id="IPR001279">
    <property type="entry name" value="Metallo-B-lactamas"/>
</dbReference>
<reference evidence="3 5" key="1">
    <citation type="journal article" date="2012" name="Nature">
        <title>Algal genomes reveal evolutionary mosaicism and the fate of nucleomorphs.</title>
        <authorList>
            <consortium name="DOE Joint Genome Institute"/>
            <person name="Curtis B.A."/>
            <person name="Tanifuji G."/>
            <person name="Burki F."/>
            <person name="Gruber A."/>
            <person name="Irimia M."/>
            <person name="Maruyama S."/>
            <person name="Arias M.C."/>
            <person name="Ball S.G."/>
            <person name="Gile G.H."/>
            <person name="Hirakawa Y."/>
            <person name="Hopkins J.F."/>
            <person name="Kuo A."/>
            <person name="Rensing S.A."/>
            <person name="Schmutz J."/>
            <person name="Symeonidi A."/>
            <person name="Elias M."/>
            <person name="Eveleigh R.J."/>
            <person name="Herman E.K."/>
            <person name="Klute M.J."/>
            <person name="Nakayama T."/>
            <person name="Obornik M."/>
            <person name="Reyes-Prieto A."/>
            <person name="Armbrust E.V."/>
            <person name="Aves S.J."/>
            <person name="Beiko R.G."/>
            <person name="Coutinho P."/>
            <person name="Dacks J.B."/>
            <person name="Durnford D.G."/>
            <person name="Fast N.M."/>
            <person name="Green B.R."/>
            <person name="Grisdale C.J."/>
            <person name="Hempel F."/>
            <person name="Henrissat B."/>
            <person name="Hoppner M.P."/>
            <person name="Ishida K."/>
            <person name="Kim E."/>
            <person name="Koreny L."/>
            <person name="Kroth P.G."/>
            <person name="Liu Y."/>
            <person name="Malik S.B."/>
            <person name="Maier U.G."/>
            <person name="McRose D."/>
            <person name="Mock T."/>
            <person name="Neilson J.A."/>
            <person name="Onodera N.T."/>
            <person name="Poole A.M."/>
            <person name="Pritham E.J."/>
            <person name="Richards T.A."/>
            <person name="Rocap G."/>
            <person name="Roy S.W."/>
            <person name="Sarai C."/>
            <person name="Schaack S."/>
            <person name="Shirato S."/>
            <person name="Slamovits C.H."/>
            <person name="Spencer D.F."/>
            <person name="Suzuki S."/>
            <person name="Worden A.Z."/>
            <person name="Zauner S."/>
            <person name="Barry K."/>
            <person name="Bell C."/>
            <person name="Bharti A.K."/>
            <person name="Crow J.A."/>
            <person name="Grimwood J."/>
            <person name="Kramer R."/>
            <person name="Lindquist E."/>
            <person name="Lucas S."/>
            <person name="Salamov A."/>
            <person name="McFadden G.I."/>
            <person name="Lane C.E."/>
            <person name="Keeling P.J."/>
            <person name="Gray M.W."/>
            <person name="Grigoriev I.V."/>
            <person name="Archibald J.M."/>
        </authorList>
    </citation>
    <scope>NUCLEOTIDE SEQUENCE</scope>
    <source>
        <strain evidence="3 5">CCMP2712</strain>
    </source>
</reference>
<dbReference type="Pfam" id="PF12706">
    <property type="entry name" value="Lactamase_B_2"/>
    <property type="match status" value="1"/>
</dbReference>
<organism evidence="3">
    <name type="scientific">Guillardia theta (strain CCMP2712)</name>
    <name type="common">Cryptophyte</name>
    <dbReference type="NCBI Taxonomy" id="905079"/>
    <lineage>
        <taxon>Eukaryota</taxon>
        <taxon>Cryptophyceae</taxon>
        <taxon>Pyrenomonadales</taxon>
        <taxon>Geminigeraceae</taxon>
        <taxon>Guillardia</taxon>
    </lineage>
</organism>
<dbReference type="EnsemblProtists" id="EKX45614">
    <property type="protein sequence ID" value="EKX45614"/>
    <property type="gene ID" value="GUITHDRAFT_152648"/>
</dbReference>
<accession>L1JBW6</accession>
<proteinExistence type="predicted"/>
<dbReference type="SUPFAM" id="SSF56281">
    <property type="entry name" value="Metallo-hydrolase/oxidoreductase"/>
    <property type="match status" value="1"/>
</dbReference>
<reference evidence="5" key="2">
    <citation type="submission" date="2012-11" db="EMBL/GenBank/DDBJ databases">
        <authorList>
            <person name="Kuo A."/>
            <person name="Curtis B.A."/>
            <person name="Tanifuji G."/>
            <person name="Burki F."/>
            <person name="Gruber A."/>
            <person name="Irimia M."/>
            <person name="Maruyama S."/>
            <person name="Arias M.C."/>
            <person name="Ball S.G."/>
            <person name="Gile G.H."/>
            <person name="Hirakawa Y."/>
            <person name="Hopkins J.F."/>
            <person name="Rensing S.A."/>
            <person name="Schmutz J."/>
            <person name="Symeonidi A."/>
            <person name="Elias M."/>
            <person name="Eveleigh R.J."/>
            <person name="Herman E.K."/>
            <person name="Klute M.J."/>
            <person name="Nakayama T."/>
            <person name="Obornik M."/>
            <person name="Reyes-Prieto A."/>
            <person name="Armbrust E.V."/>
            <person name="Aves S.J."/>
            <person name="Beiko R.G."/>
            <person name="Coutinho P."/>
            <person name="Dacks J.B."/>
            <person name="Durnford D.G."/>
            <person name="Fast N.M."/>
            <person name="Green B.R."/>
            <person name="Grisdale C."/>
            <person name="Hempe F."/>
            <person name="Henrissat B."/>
            <person name="Hoppner M.P."/>
            <person name="Ishida K.-I."/>
            <person name="Kim E."/>
            <person name="Koreny L."/>
            <person name="Kroth P.G."/>
            <person name="Liu Y."/>
            <person name="Malik S.-B."/>
            <person name="Maier U.G."/>
            <person name="McRose D."/>
            <person name="Mock T."/>
            <person name="Neilson J.A."/>
            <person name="Onodera N.T."/>
            <person name="Poole A.M."/>
            <person name="Pritham E.J."/>
            <person name="Richards T.A."/>
            <person name="Rocap G."/>
            <person name="Roy S.W."/>
            <person name="Sarai C."/>
            <person name="Schaack S."/>
            <person name="Shirato S."/>
            <person name="Slamovits C.H."/>
            <person name="Spencer D.F."/>
            <person name="Suzuki S."/>
            <person name="Worden A.Z."/>
            <person name="Zauner S."/>
            <person name="Barry K."/>
            <person name="Bell C."/>
            <person name="Bharti A.K."/>
            <person name="Crow J.A."/>
            <person name="Grimwood J."/>
            <person name="Kramer R."/>
            <person name="Lindquist E."/>
            <person name="Lucas S."/>
            <person name="Salamov A."/>
            <person name="McFadden G.I."/>
            <person name="Lane C.E."/>
            <person name="Keeling P.J."/>
            <person name="Gray M.W."/>
            <person name="Grigoriev I.V."/>
            <person name="Archibald J.M."/>
        </authorList>
    </citation>
    <scope>NUCLEOTIDE SEQUENCE</scope>
    <source>
        <strain evidence="5">CCMP2712</strain>
    </source>
</reference>
<dbReference type="RefSeq" id="XP_005832594.1">
    <property type="nucleotide sequence ID" value="XM_005832537.1"/>
</dbReference>
<dbReference type="Gene3D" id="3.60.15.10">
    <property type="entry name" value="Ribonuclease Z/Hydroxyacylglutathione hydrolase-like"/>
    <property type="match status" value="1"/>
</dbReference>
<dbReference type="HOGENOM" id="CLU_044538_0_0_1"/>
<dbReference type="eggNOG" id="ENOG502QWBK">
    <property type="taxonomic scope" value="Eukaryota"/>
</dbReference>
<gene>
    <name evidence="3" type="ORF">GUITHDRAFT_152648</name>
</gene>
<protein>
    <recommendedName>
        <fullName evidence="2">Metallo-beta-lactamase domain-containing protein</fullName>
    </recommendedName>
</protein>
<reference evidence="4" key="3">
    <citation type="submission" date="2015-06" db="UniProtKB">
        <authorList>
            <consortium name="EnsemblProtists"/>
        </authorList>
    </citation>
    <scope>IDENTIFICATION</scope>
</reference>
<evidence type="ECO:0000313" key="3">
    <source>
        <dbReference type="EMBL" id="EKX45614.1"/>
    </source>
</evidence>
<evidence type="ECO:0000313" key="5">
    <source>
        <dbReference type="Proteomes" id="UP000011087"/>
    </source>
</evidence>
<dbReference type="PANTHER" id="PTHR42663">
    <property type="entry name" value="HYDROLASE C777.06C-RELATED-RELATED"/>
    <property type="match status" value="1"/>
</dbReference>
<dbReference type="OrthoDB" id="341300at2759"/>
<dbReference type="EMBL" id="JH992998">
    <property type="protein sequence ID" value="EKX45614.1"/>
    <property type="molecule type" value="Genomic_DNA"/>
</dbReference>
<dbReference type="KEGG" id="gtt:GUITHDRAFT_152648"/>
<evidence type="ECO:0000259" key="2">
    <source>
        <dbReference type="SMART" id="SM00849"/>
    </source>
</evidence>
<feature type="domain" description="Metallo-beta-lactamase" evidence="2">
    <location>
        <begin position="92"/>
        <end position="304"/>
    </location>
</feature>
<dbReference type="CDD" id="cd16279">
    <property type="entry name" value="metallo-hydrolase-like_MBL-fold"/>
    <property type="match status" value="1"/>
</dbReference>
<dbReference type="AlphaFoldDB" id="L1JBW6"/>
<dbReference type="PaxDb" id="55529-EKX45614"/>
<dbReference type="STRING" id="905079.L1JBW6"/>
<name>L1JBW6_GUITC</name>
<dbReference type="SMART" id="SM00849">
    <property type="entry name" value="Lactamase_B"/>
    <property type="match status" value="1"/>
</dbReference>
<keyword evidence="5" id="KW-1185">Reference proteome</keyword>
<dbReference type="GeneID" id="17302310"/>
<feature type="region of interest" description="Disordered" evidence="1">
    <location>
        <begin position="62"/>
        <end position="96"/>
    </location>
</feature>
<evidence type="ECO:0000313" key="4">
    <source>
        <dbReference type="EnsemblProtists" id="EKX45614"/>
    </source>
</evidence>
<dbReference type="InterPro" id="IPR036866">
    <property type="entry name" value="RibonucZ/Hydroxyglut_hydro"/>
</dbReference>
<evidence type="ECO:0000256" key="1">
    <source>
        <dbReference type="SAM" id="MobiDB-lite"/>
    </source>
</evidence>
<dbReference type="Proteomes" id="UP000011087">
    <property type="component" value="Unassembled WGS sequence"/>
</dbReference>
<dbReference type="PANTHER" id="PTHR42663:SF6">
    <property type="entry name" value="HYDROLASE C777.06C-RELATED"/>
    <property type="match status" value="1"/>
</dbReference>